<dbReference type="AlphaFoldDB" id="I0SJN6"/>
<organism evidence="2 3">
    <name type="scientific">Streptococcus anginosus subsp. whileyi CCUG 39159</name>
    <dbReference type="NCBI Taxonomy" id="1095729"/>
    <lineage>
        <taxon>Bacteria</taxon>
        <taxon>Bacillati</taxon>
        <taxon>Bacillota</taxon>
        <taxon>Bacilli</taxon>
        <taxon>Lactobacillales</taxon>
        <taxon>Streptococcaceae</taxon>
        <taxon>Streptococcus</taxon>
        <taxon>Streptococcus anginosus group</taxon>
    </lineage>
</organism>
<dbReference type="Proteomes" id="UP000003245">
    <property type="component" value="Unassembled WGS sequence"/>
</dbReference>
<name>I0SJN6_STRAP</name>
<sequence length="434" mass="46901">VSAKERLNPFRRRYLKVRSDATAGEASYQVLLALTGGPAEGFNFPDDEFISYLDSLNVNADWVMRMNILPAKKAASRNKRAEEKLNDEYNQQSGDSHAITGGSTRLDRIAEDLTAYHAALNSSESEVSVDAAVIFAVGAPTAEIAQDHANAIVRAYESREFKVTTPLGYQEELWWAALPGTPSSATVKKLELLATGRHLAFGVPLVTDALGTRKGFRLGVNISSSRRSPVFMDIGGLMEADMSGSFAVTGENGSGKSTLLKIVAGNVFDRGGQVVAIDRSDNTEWAELGTLLTEATGIEPTVVELSNTHWSLDPLRLFPPANAARVTRSLCSVLLGFEANSPEGRLLGQVLHPDYAATHQITSMGALVAHLHSGQGLAGTDPQQARDIAFGLQNVESTEFGPLLFDEQLPTLDLASRFLTFCTRGVELPRREEL</sequence>
<proteinExistence type="predicted"/>
<feature type="non-terminal residue" evidence="2">
    <location>
        <position position="434"/>
    </location>
</feature>
<gene>
    <name evidence="2" type="ORF">HMPREF1043_0098</name>
</gene>
<dbReference type="Gene3D" id="3.40.50.300">
    <property type="entry name" value="P-loop containing nucleotide triphosphate hydrolases"/>
    <property type="match status" value="1"/>
</dbReference>
<dbReference type="CDD" id="cd00267">
    <property type="entry name" value="ABC_ATPase"/>
    <property type="match status" value="1"/>
</dbReference>
<dbReference type="InterPro" id="IPR027417">
    <property type="entry name" value="P-loop_NTPase"/>
</dbReference>
<evidence type="ECO:0000313" key="3">
    <source>
        <dbReference type="Proteomes" id="UP000003245"/>
    </source>
</evidence>
<evidence type="ECO:0008006" key="4">
    <source>
        <dbReference type="Google" id="ProtNLM"/>
    </source>
</evidence>
<comment type="caution">
    <text evidence="2">The sequence shown here is derived from an EMBL/GenBank/DDBJ whole genome shotgun (WGS) entry which is preliminary data.</text>
</comment>
<dbReference type="Pfam" id="PF12846">
    <property type="entry name" value="AAA_10"/>
    <property type="match status" value="1"/>
</dbReference>
<dbReference type="EMBL" id="AICP01000020">
    <property type="protein sequence ID" value="EID23589.1"/>
    <property type="molecule type" value="Genomic_DNA"/>
</dbReference>
<feature type="region of interest" description="Disordered" evidence="1">
    <location>
        <begin position="77"/>
        <end position="101"/>
    </location>
</feature>
<protein>
    <recommendedName>
        <fullName evidence="4">ATP-binding cassette domain-containing protein</fullName>
    </recommendedName>
</protein>
<keyword evidence="3" id="KW-1185">Reference proteome</keyword>
<accession>I0SJN6</accession>
<evidence type="ECO:0000313" key="2">
    <source>
        <dbReference type="EMBL" id="EID23589.1"/>
    </source>
</evidence>
<reference evidence="2 3" key="1">
    <citation type="submission" date="2012-01" db="EMBL/GenBank/DDBJ databases">
        <authorList>
            <person name="Harkins D.M."/>
            <person name="Madupu R."/>
            <person name="Durkin A.S."/>
            <person name="Torralba M."/>
            <person name="Methe B."/>
            <person name="Sutton G.G."/>
            <person name="Nelson K.E."/>
        </authorList>
    </citation>
    <scope>NUCLEOTIDE SEQUENCE [LARGE SCALE GENOMIC DNA]</scope>
    <source>
        <strain evidence="2 3">CCUG 39159</strain>
    </source>
</reference>
<dbReference type="SUPFAM" id="SSF52540">
    <property type="entry name" value="P-loop containing nucleoside triphosphate hydrolases"/>
    <property type="match status" value="1"/>
</dbReference>
<evidence type="ECO:0000256" key="1">
    <source>
        <dbReference type="SAM" id="MobiDB-lite"/>
    </source>
</evidence>
<feature type="non-terminal residue" evidence="2">
    <location>
        <position position="1"/>
    </location>
</feature>